<dbReference type="EMBL" id="CP107551">
    <property type="protein sequence ID" value="UYP17787.1"/>
    <property type="molecule type" value="Genomic_DNA"/>
</dbReference>
<protein>
    <submittedName>
        <fullName evidence="1">NAD-dependent epimerase/dehydratase family protein</fullName>
    </submittedName>
</protein>
<keyword evidence="2" id="KW-1185">Reference proteome</keyword>
<dbReference type="Proteomes" id="UP001156484">
    <property type="component" value="Chromosome"/>
</dbReference>
<evidence type="ECO:0000313" key="2">
    <source>
        <dbReference type="Proteomes" id="UP001156484"/>
    </source>
</evidence>
<accession>A0ACD4DCR1</accession>
<name>A0ACD4DCR1_9NOCA</name>
<sequence length="360" mass="39333">MDNEPEPRTEPGLKVVVIGATGNVGTGVVGALSREPAVDEIVGVARRPTNWSCPKTSFTTADIRSDDLRPIVRGADAVIHLAWLFQPTHRPEVTWSNNVLGAISVFEAVAAEGVPALLYSSSVAAYSPGSSTERVTEEWPTHGRPGAAYPREKSYLERYLDAFELRNPETRLVRIRPYFIFKRESATSQRRLFLGPFLPGNLVRGGLLPVVPLVKDLRFQVLHTSDVADAFARAVVRPVRGAFNLATEPAVDGAYLADLFSARGIPMPRTVLREAVRAAWRTHLAPASPGLLDTVLSLPLLDCTRARTELGWTPRYSPQEALGELLTGLQEGAGMPTAPLAPDSLRRRMHEVATRVGRRP</sequence>
<organism evidence="1 2">
    <name type="scientific">Rhodococcus sacchari</name>
    <dbReference type="NCBI Taxonomy" id="2962047"/>
    <lineage>
        <taxon>Bacteria</taxon>
        <taxon>Bacillati</taxon>
        <taxon>Actinomycetota</taxon>
        <taxon>Actinomycetes</taxon>
        <taxon>Mycobacteriales</taxon>
        <taxon>Nocardiaceae</taxon>
        <taxon>Rhodococcus</taxon>
    </lineage>
</organism>
<proteinExistence type="predicted"/>
<reference evidence="1" key="1">
    <citation type="submission" date="2022-10" db="EMBL/GenBank/DDBJ databases">
        <title>Rhodococcus ferula Z13 complete genome.</title>
        <authorList>
            <person name="Long X."/>
            <person name="Zang M."/>
        </authorList>
    </citation>
    <scope>NUCLEOTIDE SEQUENCE</scope>
    <source>
        <strain evidence="1">Z13</strain>
    </source>
</reference>
<evidence type="ECO:0000313" key="1">
    <source>
        <dbReference type="EMBL" id="UYP17787.1"/>
    </source>
</evidence>
<gene>
    <name evidence="1" type="ORF">OED52_14025</name>
</gene>